<dbReference type="RefSeq" id="WP_122194446.1">
    <property type="nucleotide sequence ID" value="NZ_JBHSKC010000009.1"/>
</dbReference>
<keyword evidence="3" id="KW-1185">Reference proteome</keyword>
<feature type="region of interest" description="Disordered" evidence="1">
    <location>
        <begin position="1"/>
        <end position="22"/>
    </location>
</feature>
<evidence type="ECO:0000313" key="3">
    <source>
        <dbReference type="Proteomes" id="UP000282674"/>
    </source>
</evidence>
<dbReference type="Pfam" id="PF13560">
    <property type="entry name" value="HTH_31"/>
    <property type="match status" value="1"/>
</dbReference>
<dbReference type="AlphaFoldDB" id="A0A3M2M809"/>
<comment type="caution">
    <text evidence="2">The sequence shown here is derived from an EMBL/GenBank/DDBJ whole genome shotgun (WGS) entry which is preliminary data.</text>
</comment>
<sequence length="154" mass="17127">MCAKGEHDDPRRPEGRRPDDGGFRLTAERLAVAIRLAADHLAALIRVAAEYLAGALQGWARRSPSEHPDPATARTTAEFAEQLRRLKRYRGASYREMARLSGGTPVVSTLSKADKGDRLPSERVLRAYLRGCHLDDAAMTPWLEARGRLAMRDH</sequence>
<dbReference type="Proteomes" id="UP000282674">
    <property type="component" value="Unassembled WGS sequence"/>
</dbReference>
<proteinExistence type="predicted"/>
<dbReference type="OrthoDB" id="3406160at2"/>
<gene>
    <name evidence="2" type="ORF">EBO15_12125</name>
</gene>
<evidence type="ECO:0000313" key="2">
    <source>
        <dbReference type="EMBL" id="RMI44695.1"/>
    </source>
</evidence>
<protein>
    <submittedName>
        <fullName evidence="2">XRE family transcriptional regulator</fullName>
    </submittedName>
</protein>
<dbReference type="EMBL" id="RFFG01000017">
    <property type="protein sequence ID" value="RMI44695.1"/>
    <property type="molecule type" value="Genomic_DNA"/>
</dbReference>
<name>A0A3M2M809_9ACTN</name>
<accession>A0A3M2M809</accession>
<dbReference type="CDD" id="cd00093">
    <property type="entry name" value="HTH_XRE"/>
    <property type="match status" value="1"/>
</dbReference>
<organism evidence="2 3">
    <name type="scientific">Actinomadura harenae</name>
    <dbReference type="NCBI Taxonomy" id="2483351"/>
    <lineage>
        <taxon>Bacteria</taxon>
        <taxon>Bacillati</taxon>
        <taxon>Actinomycetota</taxon>
        <taxon>Actinomycetes</taxon>
        <taxon>Streptosporangiales</taxon>
        <taxon>Thermomonosporaceae</taxon>
        <taxon>Actinomadura</taxon>
    </lineage>
</organism>
<reference evidence="2 3" key="1">
    <citation type="submission" date="2018-10" db="EMBL/GenBank/DDBJ databases">
        <title>Isolation from soil.</title>
        <authorList>
            <person name="Hu J."/>
        </authorList>
    </citation>
    <scope>NUCLEOTIDE SEQUENCE [LARGE SCALE GENOMIC DNA]</scope>
    <source>
        <strain evidence="2 3">NEAU-Ht49</strain>
    </source>
</reference>
<evidence type="ECO:0000256" key="1">
    <source>
        <dbReference type="SAM" id="MobiDB-lite"/>
    </source>
</evidence>
<dbReference type="InterPro" id="IPR001387">
    <property type="entry name" value="Cro/C1-type_HTH"/>
</dbReference>